<accession>F8FMK3</accession>
<dbReference type="HOGENOM" id="CLU_2921268_0_0_9"/>
<gene>
    <name evidence="2" type="ordered locus">KNP414_01522</name>
</gene>
<sequence>MSRLNEIMENHEQLEKLNALLKHYSVNAEFVTASLIEKLDCLSSSSEEEEGEEGAAAQEPNAELLEDLKRFSSGF</sequence>
<dbReference type="KEGG" id="pms:KNP414_01522"/>
<feature type="compositionally biased region" description="Low complexity" evidence="1">
    <location>
        <begin position="54"/>
        <end position="63"/>
    </location>
</feature>
<proteinExistence type="predicted"/>
<evidence type="ECO:0000256" key="1">
    <source>
        <dbReference type="SAM" id="MobiDB-lite"/>
    </source>
</evidence>
<name>F8FMK3_PAEMK</name>
<dbReference type="EMBL" id="CP002869">
    <property type="protein sequence ID" value="AEI40086.1"/>
    <property type="molecule type" value="Genomic_DNA"/>
</dbReference>
<dbReference type="RefSeq" id="WP_013915248.1">
    <property type="nucleotide sequence ID" value="NC_015690.1"/>
</dbReference>
<evidence type="ECO:0000313" key="3">
    <source>
        <dbReference type="Proteomes" id="UP000006620"/>
    </source>
</evidence>
<organism evidence="2 3">
    <name type="scientific">Paenibacillus mucilaginosus (strain KNP414)</name>
    <dbReference type="NCBI Taxonomy" id="1036673"/>
    <lineage>
        <taxon>Bacteria</taxon>
        <taxon>Bacillati</taxon>
        <taxon>Bacillota</taxon>
        <taxon>Bacilli</taxon>
        <taxon>Bacillales</taxon>
        <taxon>Paenibacillaceae</taxon>
        <taxon>Paenibacillus</taxon>
    </lineage>
</organism>
<dbReference type="Proteomes" id="UP000006620">
    <property type="component" value="Chromosome"/>
</dbReference>
<reference evidence="3" key="1">
    <citation type="submission" date="2011-06" db="EMBL/GenBank/DDBJ databases">
        <title>Complete genome sequence of Paenibacillus mucilaginosus KNP414.</title>
        <authorList>
            <person name="Wang J."/>
            <person name="Hu S."/>
            <person name="Hu X."/>
            <person name="Zhang B."/>
            <person name="Dong D."/>
            <person name="Zhang S."/>
            <person name="Zhao K."/>
            <person name="Wu D."/>
        </authorList>
    </citation>
    <scope>NUCLEOTIDE SEQUENCE [LARGE SCALE GENOMIC DNA]</scope>
    <source>
        <strain evidence="3">KNP414</strain>
    </source>
</reference>
<evidence type="ECO:0000313" key="2">
    <source>
        <dbReference type="EMBL" id="AEI40086.1"/>
    </source>
</evidence>
<protein>
    <submittedName>
        <fullName evidence="2">Uncharacterized protein</fullName>
    </submittedName>
</protein>
<feature type="region of interest" description="Disordered" evidence="1">
    <location>
        <begin position="42"/>
        <end position="63"/>
    </location>
</feature>
<dbReference type="AlphaFoldDB" id="F8FMK3"/>
<dbReference type="PATRIC" id="fig|1036673.3.peg.1344"/>
<reference evidence="2 3" key="2">
    <citation type="journal article" date="2013" name="Genome Announc.">
        <title>Genome Sequence of Growth-Improving Paenibacillus mucilaginosus Strain KNP414.</title>
        <authorList>
            <person name="Lu J.J."/>
            <person name="Wang J.F."/>
            <person name="Hu X.F."/>
        </authorList>
    </citation>
    <scope>NUCLEOTIDE SEQUENCE [LARGE SCALE GENOMIC DNA]</scope>
    <source>
        <strain evidence="2 3">KNP414</strain>
    </source>
</reference>